<organism evidence="3 4">
    <name type="scientific">Chitinophaga silvisoli</name>
    <dbReference type="NCBI Taxonomy" id="2291814"/>
    <lineage>
        <taxon>Bacteria</taxon>
        <taxon>Pseudomonadati</taxon>
        <taxon>Bacteroidota</taxon>
        <taxon>Chitinophagia</taxon>
        <taxon>Chitinophagales</taxon>
        <taxon>Chitinophagaceae</taxon>
        <taxon>Chitinophaga</taxon>
    </lineage>
</organism>
<accession>A0A3E1P2R6</accession>
<dbReference type="EMBL" id="QTJV01000004">
    <property type="protein sequence ID" value="RFM34462.1"/>
    <property type="molecule type" value="Genomic_DNA"/>
</dbReference>
<dbReference type="PROSITE" id="PS50943">
    <property type="entry name" value="HTH_CROC1"/>
    <property type="match status" value="2"/>
</dbReference>
<evidence type="ECO:0000313" key="4">
    <source>
        <dbReference type="Proteomes" id="UP000261174"/>
    </source>
</evidence>
<dbReference type="Proteomes" id="UP000261174">
    <property type="component" value="Unassembled WGS sequence"/>
</dbReference>
<dbReference type="PANTHER" id="PTHR46558:SF11">
    <property type="entry name" value="HTH-TYPE TRANSCRIPTIONAL REGULATOR XRE"/>
    <property type="match status" value="1"/>
</dbReference>
<dbReference type="InterPro" id="IPR001387">
    <property type="entry name" value="Cro/C1-type_HTH"/>
</dbReference>
<comment type="caution">
    <text evidence="3">The sequence shown here is derived from an EMBL/GenBank/DDBJ whole genome shotgun (WGS) entry which is preliminary data.</text>
</comment>
<keyword evidence="4" id="KW-1185">Reference proteome</keyword>
<keyword evidence="1" id="KW-0238">DNA-binding</keyword>
<dbReference type="Pfam" id="PF01381">
    <property type="entry name" value="HTH_3"/>
    <property type="match status" value="2"/>
</dbReference>
<gene>
    <name evidence="3" type="ORF">DXN04_14390</name>
</gene>
<evidence type="ECO:0000256" key="1">
    <source>
        <dbReference type="ARBA" id="ARBA00023125"/>
    </source>
</evidence>
<evidence type="ECO:0000313" key="3">
    <source>
        <dbReference type="EMBL" id="RFM34462.1"/>
    </source>
</evidence>
<proteinExistence type="predicted"/>
<dbReference type="SMART" id="SM00530">
    <property type="entry name" value="HTH_XRE"/>
    <property type="match status" value="2"/>
</dbReference>
<dbReference type="AlphaFoldDB" id="A0A3E1P2R6"/>
<dbReference type="CDD" id="cd00093">
    <property type="entry name" value="HTH_XRE"/>
    <property type="match status" value="2"/>
</dbReference>
<dbReference type="SUPFAM" id="SSF47413">
    <property type="entry name" value="lambda repressor-like DNA-binding domains"/>
    <property type="match status" value="2"/>
</dbReference>
<sequence>MLHIFINALPFSTFSKIIPKPLNFRHLENPKTLNGKILNKRLEKRMLQKEVANFIGVTEDCVTLWENNRSNPTVKYYPKIIEFLGYFPFEIDTSSLAGKIKYYRYINGFTQEDLAKNLGVNESTVFHYEKGSHKPKGRLLQILTLLLSEVNRYPDGNTQVHHL</sequence>
<reference evidence="3 4" key="1">
    <citation type="submission" date="2018-08" db="EMBL/GenBank/DDBJ databases">
        <title>Chitinophaga sp. K20C18050901, a novel bacterium isolated from forest soil.</title>
        <authorList>
            <person name="Wang C."/>
        </authorList>
    </citation>
    <scope>NUCLEOTIDE SEQUENCE [LARGE SCALE GENOMIC DNA]</scope>
    <source>
        <strain evidence="3 4">K20C18050901</strain>
    </source>
</reference>
<evidence type="ECO:0000259" key="2">
    <source>
        <dbReference type="PROSITE" id="PS50943"/>
    </source>
</evidence>
<dbReference type="PANTHER" id="PTHR46558">
    <property type="entry name" value="TRACRIPTIONAL REGULATORY PROTEIN-RELATED-RELATED"/>
    <property type="match status" value="1"/>
</dbReference>
<feature type="domain" description="HTH cro/C1-type" evidence="2">
    <location>
        <begin position="100"/>
        <end position="143"/>
    </location>
</feature>
<dbReference type="Gene3D" id="1.10.260.40">
    <property type="entry name" value="lambda repressor-like DNA-binding domains"/>
    <property type="match status" value="2"/>
</dbReference>
<dbReference type="GO" id="GO:0003677">
    <property type="term" value="F:DNA binding"/>
    <property type="evidence" value="ECO:0007669"/>
    <property type="project" value="UniProtKB-KW"/>
</dbReference>
<dbReference type="InterPro" id="IPR010982">
    <property type="entry name" value="Lambda_DNA-bd_dom_sf"/>
</dbReference>
<feature type="domain" description="HTH cro/C1-type" evidence="2">
    <location>
        <begin position="37"/>
        <end position="94"/>
    </location>
</feature>
<protein>
    <submittedName>
        <fullName evidence="3">XRE family transcriptional regulator</fullName>
    </submittedName>
</protein>
<name>A0A3E1P2R6_9BACT</name>